<comment type="caution">
    <text evidence="2">The sequence shown here is derived from an EMBL/GenBank/DDBJ whole genome shotgun (WGS) entry which is preliminary data.</text>
</comment>
<dbReference type="PANTHER" id="PTHR46310">
    <property type="entry name" value="AMIDASE 1"/>
    <property type="match status" value="1"/>
</dbReference>
<evidence type="ECO:0000256" key="1">
    <source>
        <dbReference type="SAM" id="SignalP"/>
    </source>
</evidence>
<feature type="signal peptide" evidence="1">
    <location>
        <begin position="1"/>
        <end position="20"/>
    </location>
</feature>
<organism evidence="2 3">
    <name type="scientific">Anisodus tanguticus</name>
    <dbReference type="NCBI Taxonomy" id="243964"/>
    <lineage>
        <taxon>Eukaryota</taxon>
        <taxon>Viridiplantae</taxon>
        <taxon>Streptophyta</taxon>
        <taxon>Embryophyta</taxon>
        <taxon>Tracheophyta</taxon>
        <taxon>Spermatophyta</taxon>
        <taxon>Magnoliopsida</taxon>
        <taxon>eudicotyledons</taxon>
        <taxon>Gunneridae</taxon>
        <taxon>Pentapetalae</taxon>
        <taxon>asterids</taxon>
        <taxon>lamiids</taxon>
        <taxon>Solanales</taxon>
        <taxon>Solanaceae</taxon>
        <taxon>Solanoideae</taxon>
        <taxon>Hyoscyameae</taxon>
        <taxon>Anisodus</taxon>
    </lineage>
</organism>
<evidence type="ECO:0000313" key="3">
    <source>
        <dbReference type="Proteomes" id="UP001291623"/>
    </source>
</evidence>
<name>A0AAE1SX87_9SOLA</name>
<accession>A0AAE1SX87</accession>
<gene>
    <name evidence="2" type="ORF">RND71_003850</name>
</gene>
<evidence type="ECO:0000313" key="2">
    <source>
        <dbReference type="EMBL" id="KAK4377554.1"/>
    </source>
</evidence>
<dbReference type="InterPro" id="IPR036928">
    <property type="entry name" value="AS_sf"/>
</dbReference>
<sequence>MKILMCAALAALLGDSGILAIPTVPGPPPKLRTEATTLEEFRANAFSLLSIAGVSGFCQVNIPLGIQDNLPISVSLLANHGSDWFLLNVVEAIHNVLQEQI</sequence>
<dbReference type="EMBL" id="JAVYJV010000002">
    <property type="protein sequence ID" value="KAK4377554.1"/>
    <property type="molecule type" value="Genomic_DNA"/>
</dbReference>
<keyword evidence="3" id="KW-1185">Reference proteome</keyword>
<dbReference type="Proteomes" id="UP001291623">
    <property type="component" value="Unassembled WGS sequence"/>
</dbReference>
<proteinExistence type="predicted"/>
<keyword evidence="1" id="KW-0732">Signal</keyword>
<protein>
    <submittedName>
        <fullName evidence="2">Uncharacterized protein</fullName>
    </submittedName>
</protein>
<dbReference type="PANTHER" id="PTHR46310:SF7">
    <property type="entry name" value="AMIDASE 1"/>
    <property type="match status" value="1"/>
</dbReference>
<dbReference type="AlphaFoldDB" id="A0AAE1SX87"/>
<dbReference type="Gene3D" id="3.90.1300.10">
    <property type="entry name" value="Amidase signature (AS) domain"/>
    <property type="match status" value="1"/>
</dbReference>
<dbReference type="SUPFAM" id="SSF75304">
    <property type="entry name" value="Amidase signature (AS) enzymes"/>
    <property type="match status" value="1"/>
</dbReference>
<feature type="chain" id="PRO_5041927149" evidence="1">
    <location>
        <begin position="21"/>
        <end position="101"/>
    </location>
</feature>
<reference evidence="2" key="1">
    <citation type="submission" date="2023-12" db="EMBL/GenBank/DDBJ databases">
        <title>Genome assembly of Anisodus tanguticus.</title>
        <authorList>
            <person name="Wang Y.-J."/>
        </authorList>
    </citation>
    <scope>NUCLEOTIDE SEQUENCE</scope>
    <source>
        <strain evidence="2">KB-2021</strain>
        <tissue evidence="2">Leaf</tissue>
    </source>
</reference>